<evidence type="ECO:0008006" key="4">
    <source>
        <dbReference type="Google" id="ProtNLM"/>
    </source>
</evidence>
<reference evidence="2 3" key="1">
    <citation type="submission" date="2020-04" db="EMBL/GenBank/DDBJ databases">
        <title>Plant Genome Project.</title>
        <authorList>
            <person name="Zhang R.-G."/>
        </authorList>
    </citation>
    <scope>NUCLEOTIDE SEQUENCE [LARGE SCALE GENOMIC DNA]</scope>
    <source>
        <strain evidence="2">YNK0</strain>
        <tissue evidence="2">Leaf</tissue>
    </source>
</reference>
<dbReference type="EMBL" id="JABCRI010000017">
    <property type="protein sequence ID" value="KAF8391007.1"/>
    <property type="molecule type" value="Genomic_DNA"/>
</dbReference>
<keyword evidence="3" id="KW-1185">Reference proteome</keyword>
<name>A0A835D7S9_TETSI</name>
<dbReference type="GO" id="GO:0005737">
    <property type="term" value="C:cytoplasm"/>
    <property type="evidence" value="ECO:0007669"/>
    <property type="project" value="TreeGrafter"/>
</dbReference>
<comment type="similarity">
    <text evidence="1">Belongs to the CDC123 family.</text>
</comment>
<accession>A0A835D7S9</accession>
<gene>
    <name evidence="2" type="ORF">HHK36_023307</name>
</gene>
<dbReference type="AlphaFoldDB" id="A0A835D7S9"/>
<dbReference type="PANTHER" id="PTHR15323:SF6">
    <property type="entry name" value="CELL DIVISION CYCLE PROTEIN 123 HOMOLOG"/>
    <property type="match status" value="1"/>
</dbReference>
<evidence type="ECO:0000313" key="3">
    <source>
        <dbReference type="Proteomes" id="UP000655225"/>
    </source>
</evidence>
<dbReference type="InterPro" id="IPR009772">
    <property type="entry name" value="CDC123"/>
</dbReference>
<dbReference type="Pfam" id="PF07065">
    <property type="entry name" value="D123"/>
    <property type="match status" value="1"/>
</dbReference>
<proteinExistence type="inferred from homology"/>
<comment type="caution">
    <text evidence="2">The sequence shown here is derived from an EMBL/GenBank/DDBJ whole genome shotgun (WGS) entry which is preliminary data.</text>
</comment>
<organism evidence="2 3">
    <name type="scientific">Tetracentron sinense</name>
    <name type="common">Spur-leaf</name>
    <dbReference type="NCBI Taxonomy" id="13715"/>
    <lineage>
        <taxon>Eukaryota</taxon>
        <taxon>Viridiplantae</taxon>
        <taxon>Streptophyta</taxon>
        <taxon>Embryophyta</taxon>
        <taxon>Tracheophyta</taxon>
        <taxon>Spermatophyta</taxon>
        <taxon>Magnoliopsida</taxon>
        <taxon>Trochodendrales</taxon>
        <taxon>Trochodendraceae</taxon>
        <taxon>Tetracentron</taxon>
    </lineage>
</organism>
<dbReference type="PANTHER" id="PTHR15323">
    <property type="entry name" value="D123 PROTEIN"/>
    <property type="match status" value="1"/>
</dbReference>
<dbReference type="OrthoDB" id="360540at2759"/>
<dbReference type="OMA" id="REVTNCY"/>
<dbReference type="Proteomes" id="UP000655225">
    <property type="component" value="Unassembled WGS sequence"/>
</dbReference>
<sequence length="161" mass="18659">MISVMLSIHALIRPPRDGRISSSPFASGTIPFGQRWNSVALFGLRGELLVGISQREVTGFYPSLLDKKHDLEALILEFFINNVRLRFESEDYTFDVYVTNDGRVKLVDFNPWGAFTLPLLFTWEELDQRFREEGDWSGWDQFLRHADEELRRQARSFEAGA</sequence>
<evidence type="ECO:0000256" key="1">
    <source>
        <dbReference type="ARBA" id="ARBA00011047"/>
    </source>
</evidence>
<protein>
    <recommendedName>
        <fullName evidence="4">Cell division cycle protein 123</fullName>
    </recommendedName>
</protein>
<evidence type="ECO:0000313" key="2">
    <source>
        <dbReference type="EMBL" id="KAF8391007.1"/>
    </source>
</evidence>